<accession>A0A382K895</accession>
<dbReference type="EMBL" id="UINC01078305">
    <property type="protein sequence ID" value="SVC19257.1"/>
    <property type="molecule type" value="Genomic_DNA"/>
</dbReference>
<protein>
    <submittedName>
        <fullName evidence="2">Uncharacterized protein</fullName>
    </submittedName>
</protein>
<proteinExistence type="predicted"/>
<reference evidence="2" key="1">
    <citation type="submission" date="2018-05" db="EMBL/GenBank/DDBJ databases">
        <authorList>
            <person name="Lanie J.A."/>
            <person name="Ng W.-L."/>
            <person name="Kazmierczak K.M."/>
            <person name="Andrzejewski T.M."/>
            <person name="Davidsen T.M."/>
            <person name="Wayne K.J."/>
            <person name="Tettelin H."/>
            <person name="Glass J.I."/>
            <person name="Rusch D."/>
            <person name="Podicherti R."/>
            <person name="Tsui H.-C.T."/>
            <person name="Winkler M.E."/>
        </authorList>
    </citation>
    <scope>NUCLEOTIDE SEQUENCE</scope>
</reference>
<organism evidence="2">
    <name type="scientific">marine metagenome</name>
    <dbReference type="NCBI Taxonomy" id="408172"/>
    <lineage>
        <taxon>unclassified sequences</taxon>
        <taxon>metagenomes</taxon>
        <taxon>ecological metagenomes</taxon>
    </lineage>
</organism>
<evidence type="ECO:0000313" key="2">
    <source>
        <dbReference type="EMBL" id="SVC19257.1"/>
    </source>
</evidence>
<sequence>MAKGQNAKKEARKPKKRKEKKPYGGKTLDSKKA</sequence>
<evidence type="ECO:0000256" key="1">
    <source>
        <dbReference type="SAM" id="MobiDB-lite"/>
    </source>
</evidence>
<feature type="region of interest" description="Disordered" evidence="1">
    <location>
        <begin position="1"/>
        <end position="33"/>
    </location>
</feature>
<name>A0A382K895_9ZZZZ</name>
<feature type="compositionally biased region" description="Basic residues" evidence="1">
    <location>
        <begin position="10"/>
        <end position="20"/>
    </location>
</feature>
<dbReference type="AlphaFoldDB" id="A0A382K895"/>
<gene>
    <name evidence="2" type="ORF">METZ01_LOCUS272111</name>
</gene>